<dbReference type="AlphaFoldDB" id="A0A0M2NII2"/>
<keyword evidence="4" id="KW-1185">Reference proteome</keyword>
<dbReference type="InterPro" id="IPR019752">
    <property type="entry name" value="Pyrv/ketoisovalerate_OxRed_cat"/>
</dbReference>
<gene>
    <name evidence="3" type="ORF">CHK_1702</name>
</gene>
<dbReference type="PANTHER" id="PTHR42730:SF1">
    <property type="entry name" value="2-OXOGLUTARATE SYNTHASE SUBUNIT KORC"/>
    <property type="match status" value="1"/>
</dbReference>
<dbReference type="InterPro" id="IPR052554">
    <property type="entry name" value="2-oxoglutarate_synth_KorC"/>
</dbReference>
<dbReference type="PATRIC" id="fig|270498.16.peg.2766"/>
<name>A0A0M2NII2_9FIRM</name>
<evidence type="ECO:0000313" key="3">
    <source>
        <dbReference type="EMBL" id="KKI50776.1"/>
    </source>
</evidence>
<dbReference type="RefSeq" id="WP_046443572.1">
    <property type="nucleotide sequence ID" value="NZ_CAUERS010000066.1"/>
</dbReference>
<accession>A0A0M2NII2</accession>
<dbReference type="InterPro" id="IPR002869">
    <property type="entry name" value="Pyrv_flavodox_OxRed_cen"/>
</dbReference>
<keyword evidence="1 3" id="KW-0560">Oxidoreductase</keyword>
<dbReference type="OrthoDB" id="9789125at2"/>
<dbReference type="Gene3D" id="3.40.920.10">
    <property type="entry name" value="Pyruvate-ferredoxin oxidoreductase, PFOR, domain III"/>
    <property type="match status" value="1"/>
</dbReference>
<dbReference type="STRING" id="270498.CHK_1702"/>
<comment type="caution">
    <text evidence="3">The sequence shown here is derived from an EMBL/GenBank/DDBJ whole genome shotgun (WGS) entry which is preliminary data.</text>
</comment>
<dbReference type="GO" id="GO:0047553">
    <property type="term" value="F:2-oxoglutarate synthase activity"/>
    <property type="evidence" value="ECO:0007669"/>
    <property type="project" value="UniProtKB-EC"/>
</dbReference>
<dbReference type="SUPFAM" id="SSF53323">
    <property type="entry name" value="Pyruvate-ferredoxin oxidoreductase, PFOR, domain III"/>
    <property type="match status" value="1"/>
</dbReference>
<organism evidence="3 4">
    <name type="scientific">Christensenella hongkongensis</name>
    <dbReference type="NCBI Taxonomy" id="270498"/>
    <lineage>
        <taxon>Bacteria</taxon>
        <taxon>Bacillati</taxon>
        <taxon>Bacillota</taxon>
        <taxon>Clostridia</taxon>
        <taxon>Christensenellales</taxon>
        <taxon>Christensenellaceae</taxon>
        <taxon>Christensenella</taxon>
    </lineage>
</organism>
<feature type="domain" description="Pyruvate/ketoisovalerate oxidoreductase catalytic" evidence="2">
    <location>
        <begin position="11"/>
        <end position="175"/>
    </location>
</feature>
<evidence type="ECO:0000313" key="4">
    <source>
        <dbReference type="Proteomes" id="UP000034076"/>
    </source>
</evidence>
<dbReference type="Proteomes" id="UP000034076">
    <property type="component" value="Unassembled WGS sequence"/>
</dbReference>
<proteinExistence type="predicted"/>
<sequence>MTEEIILAGFGGQGVLLAGQIIAYAGMNEGKNVSWLPSYGPEMRGGTANCNVVVSDGEVGSPVVVDADCVLVMNRPSLEKYEKDLKPGGLLLINSDLIEIEPTRTDVRVIKVPANSLAEQVGSIKAANMVMLGAYNECAHVVENKTIIECLAKIMGEKKAHLIPMNEKALEAGAQAAR</sequence>
<evidence type="ECO:0000259" key="2">
    <source>
        <dbReference type="Pfam" id="PF01558"/>
    </source>
</evidence>
<evidence type="ECO:0000256" key="1">
    <source>
        <dbReference type="ARBA" id="ARBA00023002"/>
    </source>
</evidence>
<dbReference type="PANTHER" id="PTHR42730">
    <property type="entry name" value="2-OXOGLUTARATE SYNTHASE SUBUNIT KORC"/>
    <property type="match status" value="1"/>
</dbReference>
<dbReference type="Pfam" id="PF01558">
    <property type="entry name" value="POR"/>
    <property type="match status" value="1"/>
</dbReference>
<dbReference type="EMBL" id="LAYJ01000101">
    <property type="protein sequence ID" value="KKI50776.1"/>
    <property type="molecule type" value="Genomic_DNA"/>
</dbReference>
<dbReference type="EC" id="1.2.7.3" evidence="3"/>
<protein>
    <submittedName>
        <fullName evidence="3">2-oxoglutarate oxidoreductase, gamma subunit</fullName>
        <ecNumber evidence="3">1.2.7.3</ecNumber>
    </submittedName>
</protein>
<reference evidence="3 4" key="1">
    <citation type="submission" date="2015-04" db="EMBL/GenBank/DDBJ databases">
        <title>Draft genome sequence of bacteremic isolate Catabacter hongkongensis type strain HKU16T.</title>
        <authorList>
            <person name="Lau S.K."/>
            <person name="Teng J.L."/>
            <person name="Huang Y."/>
            <person name="Curreem S.O."/>
            <person name="Tsui S.K."/>
            <person name="Woo P.C."/>
        </authorList>
    </citation>
    <scope>NUCLEOTIDE SEQUENCE [LARGE SCALE GENOMIC DNA]</scope>
    <source>
        <strain evidence="3 4">HKU16</strain>
    </source>
</reference>